<sequence>MFNINIDEQEARALLEQAINQRVDELAHDRYFMTYKELAEYLNLSKPTIEELLINNGMKYYMVGSTYRFKKSDVDEFMEKITSHMDIHNNDLKQINVKKLLEVQNG</sequence>
<dbReference type="Pfam" id="PF12728">
    <property type="entry name" value="HTH_17"/>
    <property type="match status" value="1"/>
</dbReference>
<evidence type="ECO:0000259" key="1">
    <source>
        <dbReference type="Pfam" id="PF12728"/>
    </source>
</evidence>
<name>A0A0P0YPD8_STACP</name>
<accession>A0A0P0YPD8</accession>
<feature type="domain" description="Helix-turn-helix" evidence="1">
    <location>
        <begin position="33"/>
        <end position="80"/>
    </location>
</feature>
<reference evidence="2" key="2">
    <citation type="journal article" date="2015" name="PLoS ONE">
        <title>Skin Commensal Staphylococci May Act as Reservoir for Fusidic Acid Resistance Genes.</title>
        <authorList>
            <person name="Hung W.-C."/>
            <person name="Chen H.-J."/>
            <person name="Lin Y.-T."/>
            <person name="Tsai J.-C."/>
            <person name="Chen C.-W."/>
            <person name="Lu H.-H."/>
            <person name="Tseng S.-P."/>
            <person name="Jheng Y.-Y."/>
            <person name="Leong K.H."/>
            <person name="Teng L.-J."/>
        </authorList>
    </citation>
    <scope>NUCLEOTIDE SEQUENCE</scope>
    <source>
        <strain evidence="2">TFGsc1</strain>
    </source>
</reference>
<organism evidence="2">
    <name type="scientific">Staphylococcus capitis subsp. urealyticus</name>
    <dbReference type="NCBI Taxonomy" id="74703"/>
    <lineage>
        <taxon>Bacteria</taxon>
        <taxon>Bacillati</taxon>
        <taxon>Bacillota</taxon>
        <taxon>Bacilli</taxon>
        <taxon>Bacillales</taxon>
        <taxon>Staphylococcaceae</taxon>
        <taxon>Staphylococcus</taxon>
    </lineage>
</organism>
<dbReference type="NCBIfam" id="TIGR01764">
    <property type="entry name" value="excise"/>
    <property type="match status" value="1"/>
</dbReference>
<dbReference type="GO" id="GO:0003677">
    <property type="term" value="F:DNA binding"/>
    <property type="evidence" value="ECO:0007669"/>
    <property type="project" value="InterPro"/>
</dbReference>
<protein>
    <submittedName>
        <fullName evidence="2">Excisionase</fullName>
    </submittedName>
</protein>
<gene>
    <name evidence="2" type="primary">xis</name>
</gene>
<evidence type="ECO:0000313" key="2">
    <source>
        <dbReference type="EMBL" id="BAT22908.1"/>
    </source>
</evidence>
<dbReference type="InterPro" id="IPR010093">
    <property type="entry name" value="SinI_DNA-bd"/>
</dbReference>
<reference evidence="2" key="1">
    <citation type="submission" date="2014-04" db="EMBL/GenBank/DDBJ databases">
        <authorList>
            <person name="Xu Y.W."/>
            <person name="Yang Q."/>
        </authorList>
    </citation>
    <scope>NUCLEOTIDE SEQUENCE</scope>
    <source>
        <strain evidence="2">TFGsc1</strain>
    </source>
</reference>
<proteinExistence type="predicted"/>
<dbReference type="AlphaFoldDB" id="A0A0P0YPD8"/>
<dbReference type="InterPro" id="IPR041657">
    <property type="entry name" value="HTH_17"/>
</dbReference>
<dbReference type="EMBL" id="AB930127">
    <property type="protein sequence ID" value="BAT22908.1"/>
    <property type="molecule type" value="Genomic_DNA"/>
</dbReference>